<proteinExistence type="predicted"/>
<keyword evidence="1" id="KW-0472">Membrane</keyword>
<dbReference type="Proteomes" id="UP000886998">
    <property type="component" value="Unassembled WGS sequence"/>
</dbReference>
<reference evidence="2" key="1">
    <citation type="submission" date="2020-08" db="EMBL/GenBank/DDBJ databases">
        <title>Multicomponent nature underlies the extraordinary mechanical properties of spider dragline silk.</title>
        <authorList>
            <person name="Kono N."/>
            <person name="Nakamura H."/>
            <person name="Mori M."/>
            <person name="Yoshida Y."/>
            <person name="Ohtoshi R."/>
            <person name="Malay A.D."/>
            <person name="Moran D.A.P."/>
            <person name="Tomita M."/>
            <person name="Numata K."/>
            <person name="Arakawa K."/>
        </authorList>
    </citation>
    <scope>NUCLEOTIDE SEQUENCE</scope>
</reference>
<name>A0A8X6J426_9ARAC</name>
<organism evidence="2 3">
    <name type="scientific">Trichonephila inaurata madagascariensis</name>
    <dbReference type="NCBI Taxonomy" id="2747483"/>
    <lineage>
        <taxon>Eukaryota</taxon>
        <taxon>Metazoa</taxon>
        <taxon>Ecdysozoa</taxon>
        <taxon>Arthropoda</taxon>
        <taxon>Chelicerata</taxon>
        <taxon>Arachnida</taxon>
        <taxon>Araneae</taxon>
        <taxon>Araneomorphae</taxon>
        <taxon>Entelegynae</taxon>
        <taxon>Araneoidea</taxon>
        <taxon>Nephilidae</taxon>
        <taxon>Trichonephila</taxon>
        <taxon>Trichonephila inaurata</taxon>
    </lineage>
</organism>
<evidence type="ECO:0000313" key="2">
    <source>
        <dbReference type="EMBL" id="GFS32877.1"/>
    </source>
</evidence>
<keyword evidence="1" id="KW-0812">Transmembrane</keyword>
<evidence type="ECO:0000313" key="3">
    <source>
        <dbReference type="Proteomes" id="UP000886998"/>
    </source>
</evidence>
<dbReference type="AlphaFoldDB" id="A0A8X6J426"/>
<keyword evidence="1" id="KW-1133">Transmembrane helix</keyword>
<feature type="transmembrane region" description="Helical" evidence="1">
    <location>
        <begin position="29"/>
        <end position="51"/>
    </location>
</feature>
<dbReference type="EMBL" id="BMAV01024394">
    <property type="protein sequence ID" value="GFS32877.1"/>
    <property type="molecule type" value="Genomic_DNA"/>
</dbReference>
<accession>A0A8X6J426</accession>
<comment type="caution">
    <text evidence="2">The sequence shown here is derived from an EMBL/GenBank/DDBJ whole genome shotgun (WGS) entry which is preliminary data.</text>
</comment>
<sequence>MLISFNKPFFLLSIENVECIRKVNHLFSLLFLSTVTFGRIIANFTFLFSFYPLNVSSLAFWTTAKIGHPHIPSPISELSSSPPPPQQLSGTLGSAKLLESCSHPCIHSLRYDRGTYNSSKHEH</sequence>
<keyword evidence="3" id="KW-1185">Reference proteome</keyword>
<dbReference type="OrthoDB" id="10536824at2759"/>
<protein>
    <submittedName>
        <fullName evidence="2">Uncharacterized protein</fullName>
    </submittedName>
</protein>
<gene>
    <name evidence="2" type="ORF">TNIN_99721</name>
</gene>
<evidence type="ECO:0000256" key="1">
    <source>
        <dbReference type="SAM" id="Phobius"/>
    </source>
</evidence>